<dbReference type="InParanoid" id="A0A1X7VJB4"/>
<reference evidence="1" key="1">
    <citation type="submission" date="2017-05" db="UniProtKB">
        <authorList>
            <consortium name="EnsemblMetazoa"/>
        </authorList>
    </citation>
    <scope>IDENTIFICATION</scope>
</reference>
<sequence length="340" mass="37309">MESISVSGIEGLSSYAAISQFTASPVGNPNWKIGVTAAIVPKVTADLPVKPIPFGLNWDHLSDISLFDPASDEPGHIDALLGIDVFIGCLLKGQLAGPPGSPTAFETVFGCVLGGLINSSTCNTSHNSVSCLNDAICRFWEIKEPPSDKLACSMEGHAVIQHFQDKHYRTPLARFVVPLPRKLNIASIGELKSQAIRRFLALERNLNSKGKFSEVESVMLEYLKLGHAEEVPIKDFDKPTDKVFYLPMSVVYKDSCTTTKIRAVFDASAKSMSGVSLNDTLLVGPTVHPPLLDVLSRFRCFRIPLSTDVSKMYRAIELENEGKNSHRYVWQSSPNDMIRD</sequence>
<dbReference type="EnsemblMetazoa" id="Aqu2.1.40441_001">
    <property type="protein sequence ID" value="Aqu2.1.40441_001"/>
    <property type="gene ID" value="Aqu2.1.40441"/>
</dbReference>
<accession>A0A1X7VJB4</accession>
<protein>
    <recommendedName>
        <fullName evidence="2">Peptidase aspartic putative domain-containing protein</fullName>
    </recommendedName>
</protein>
<name>A0A1X7VJB4_AMPQE</name>
<evidence type="ECO:0000313" key="1">
    <source>
        <dbReference type="EnsemblMetazoa" id="Aqu2.1.40441_001"/>
    </source>
</evidence>
<dbReference type="AlphaFoldDB" id="A0A1X7VJB4"/>
<dbReference type="OMA" id="MELIPPA"/>
<organism evidence="1">
    <name type="scientific">Amphimedon queenslandica</name>
    <name type="common">Sponge</name>
    <dbReference type="NCBI Taxonomy" id="400682"/>
    <lineage>
        <taxon>Eukaryota</taxon>
        <taxon>Metazoa</taxon>
        <taxon>Porifera</taxon>
        <taxon>Demospongiae</taxon>
        <taxon>Heteroscleromorpha</taxon>
        <taxon>Haplosclerida</taxon>
        <taxon>Niphatidae</taxon>
        <taxon>Amphimedon</taxon>
    </lineage>
</organism>
<evidence type="ECO:0008006" key="2">
    <source>
        <dbReference type="Google" id="ProtNLM"/>
    </source>
</evidence>
<proteinExistence type="predicted"/>
<dbReference type="PANTHER" id="PTHR47331:SF1">
    <property type="entry name" value="GAG-LIKE PROTEIN"/>
    <property type="match status" value="1"/>
</dbReference>
<dbReference type="eggNOG" id="ENOG502QR56">
    <property type="taxonomic scope" value="Eukaryota"/>
</dbReference>
<dbReference type="OrthoDB" id="5920040at2759"/>
<dbReference type="PANTHER" id="PTHR47331">
    <property type="entry name" value="PHD-TYPE DOMAIN-CONTAINING PROTEIN"/>
    <property type="match status" value="1"/>
</dbReference>